<dbReference type="InterPro" id="IPR001789">
    <property type="entry name" value="Sig_transdc_resp-reg_receiver"/>
</dbReference>
<dbReference type="AlphaFoldDB" id="A0A9Y1BMW3"/>
<evidence type="ECO:0000313" key="3">
    <source>
        <dbReference type="EMBL" id="UJG41179.1"/>
    </source>
</evidence>
<dbReference type="PROSITE" id="PS50110">
    <property type="entry name" value="RESPONSE_REGULATORY"/>
    <property type="match status" value="1"/>
</dbReference>
<name>A0A9Y1BMW3_9ARCH</name>
<dbReference type="Pfam" id="PF00072">
    <property type="entry name" value="Response_reg"/>
    <property type="match status" value="1"/>
</dbReference>
<reference evidence="3" key="1">
    <citation type="journal article" date="2022" name="Nat. Microbiol.">
        <title>Unique mobile elements and scalable gene flow at the prokaryote-eukaryote boundary revealed by circularized Asgard archaea genomes.</title>
        <authorList>
            <person name="Wu F."/>
            <person name="Speth D.R."/>
            <person name="Philosof A."/>
            <person name="Cremiere A."/>
            <person name="Narayanan A."/>
            <person name="Barco R.A."/>
            <person name="Connon S.A."/>
            <person name="Amend J.P."/>
            <person name="Antoshechkin I.A."/>
            <person name="Orphan V.J."/>
        </authorList>
    </citation>
    <scope>NUCLEOTIDE SEQUENCE</scope>
    <source>
        <strain evidence="3">PM71</strain>
    </source>
</reference>
<dbReference type="PANTHER" id="PTHR44591:SF3">
    <property type="entry name" value="RESPONSE REGULATORY DOMAIN-CONTAINING PROTEIN"/>
    <property type="match status" value="1"/>
</dbReference>
<protein>
    <submittedName>
        <fullName evidence="3">Response regulator</fullName>
    </submittedName>
</protein>
<evidence type="ECO:0000259" key="2">
    <source>
        <dbReference type="PROSITE" id="PS50110"/>
    </source>
</evidence>
<dbReference type="Gene3D" id="3.40.50.2300">
    <property type="match status" value="1"/>
</dbReference>
<keyword evidence="1" id="KW-0597">Phosphoprotein</keyword>
<accession>A0A9Y1BMW3</accession>
<proteinExistence type="predicted"/>
<dbReference type="PANTHER" id="PTHR44591">
    <property type="entry name" value="STRESS RESPONSE REGULATOR PROTEIN 1"/>
    <property type="match status" value="1"/>
</dbReference>
<dbReference type="Proteomes" id="UP001201020">
    <property type="component" value="Chromosome"/>
</dbReference>
<dbReference type="GO" id="GO:0000160">
    <property type="term" value="P:phosphorelay signal transduction system"/>
    <property type="evidence" value="ECO:0007669"/>
    <property type="project" value="InterPro"/>
</dbReference>
<feature type="domain" description="Response regulatory" evidence="2">
    <location>
        <begin position="18"/>
        <end position="128"/>
    </location>
</feature>
<dbReference type="EMBL" id="CP084166">
    <property type="protein sequence ID" value="UJG41179.1"/>
    <property type="molecule type" value="Genomic_DNA"/>
</dbReference>
<organism evidence="3">
    <name type="scientific">Candidatus Heimdallarchaeum aukensis</name>
    <dbReference type="NCBI Taxonomy" id="2876573"/>
    <lineage>
        <taxon>Archaea</taxon>
        <taxon>Promethearchaeati</taxon>
        <taxon>Candidatus Heimdallarchaeota</taxon>
        <taxon>Candidatus Heimdallarchaeia (ex Rinke et al. 2021) (nom. nud.)</taxon>
        <taxon>Candidatus Heimdallarchaeales</taxon>
        <taxon>Candidatus Heimdallarchaeaceae</taxon>
        <taxon>Candidatus Heimdallarchaeum</taxon>
    </lineage>
</organism>
<gene>
    <name evidence="3" type="ORF">K9W45_01640</name>
</gene>
<dbReference type="SMART" id="SM00448">
    <property type="entry name" value="REC"/>
    <property type="match status" value="1"/>
</dbReference>
<dbReference type="InterPro" id="IPR050595">
    <property type="entry name" value="Bact_response_regulator"/>
</dbReference>
<evidence type="ECO:0000256" key="1">
    <source>
        <dbReference type="ARBA" id="ARBA00022553"/>
    </source>
</evidence>
<sequence>MLLNLSNNLAPFSNPTKKILVADDEEDIRKIFHEFLKDSFEVRMAKNGKEAVVIAREWKPDLILMDIKMPEMSGIEASRIILSNANLPIIAITAFQGSIQKQVEELGLHYLRKPFRLKTILEKINCLISSNC</sequence>
<dbReference type="CDD" id="cd17546">
    <property type="entry name" value="REC_hyHK_CKI1_RcsC-like"/>
    <property type="match status" value="1"/>
</dbReference>
<dbReference type="InterPro" id="IPR011006">
    <property type="entry name" value="CheY-like_superfamily"/>
</dbReference>
<dbReference type="SUPFAM" id="SSF52172">
    <property type="entry name" value="CheY-like"/>
    <property type="match status" value="1"/>
</dbReference>